<evidence type="ECO:0000313" key="2">
    <source>
        <dbReference type="EMBL" id="GAA0874377.1"/>
    </source>
</evidence>
<accession>A0ABN1MMW6</accession>
<comment type="caution">
    <text evidence="2">The sequence shown here is derived from an EMBL/GenBank/DDBJ whole genome shotgun (WGS) entry which is preliminary data.</text>
</comment>
<proteinExistence type="predicted"/>
<dbReference type="RefSeq" id="WP_343785277.1">
    <property type="nucleotide sequence ID" value="NZ_BAAAFH010000003.1"/>
</dbReference>
<evidence type="ECO:0000313" key="3">
    <source>
        <dbReference type="Proteomes" id="UP001501126"/>
    </source>
</evidence>
<sequence>MKAYEDILTTRYGGVIPIIRKLYSLKVDEIINKSANDYFPRAKQSKYKYSDVFLTWIAAAFCGATRIDHVTGLRKDLEVIPGLNVPSHDTMGRMMKSLVKPTKRADRVTQEGANENQWDDNVDLNHLLIRLTKQMGGLKESVEYTLDVDCTFINTTCQGANSMKDKNSPGFNPMICLIGNLPVFVNMRNGNSIADFRIKECIEQCLDLLDKENIKIKTVRTDGAGYRKELLTTLGDRGVKFVTASPVNAAFKKMFNAFDKSAWNKVRIKTAHRDRDCLIGEVNYKMTGTDTPLRIIALRIPTEDTLQETLCDDELRRRKMVQERLNSLAQRGLLKKNNKRFHEADWNEVRGYKYKMIATNDYETPAEELIYFYNQRGESERQFSFMKQDFGWKYPPFMKMNENTVFFIITAIANNIFRAIAEKLNEHIDDIELNARVRRFQKAFIDTVAICQDGQNWVFLSTKVDFEKIK</sequence>
<dbReference type="Pfam" id="PF13701">
    <property type="entry name" value="DDE_Tnp_1_4"/>
    <property type="match status" value="1"/>
</dbReference>
<keyword evidence="3" id="KW-1185">Reference proteome</keyword>
<feature type="domain" description="Transposase DDE" evidence="1">
    <location>
        <begin position="42"/>
        <end position="297"/>
    </location>
</feature>
<protein>
    <recommendedName>
        <fullName evidence="1">Transposase DDE domain-containing protein</fullName>
    </recommendedName>
</protein>
<organism evidence="2 3">
    <name type="scientific">Wandonia haliotis</name>
    <dbReference type="NCBI Taxonomy" id="574963"/>
    <lineage>
        <taxon>Bacteria</taxon>
        <taxon>Pseudomonadati</taxon>
        <taxon>Bacteroidota</taxon>
        <taxon>Flavobacteriia</taxon>
        <taxon>Flavobacteriales</taxon>
        <taxon>Crocinitomicaceae</taxon>
        <taxon>Wandonia</taxon>
    </lineage>
</organism>
<reference evidence="2 3" key="1">
    <citation type="journal article" date="2019" name="Int. J. Syst. Evol. Microbiol.">
        <title>The Global Catalogue of Microorganisms (GCM) 10K type strain sequencing project: providing services to taxonomists for standard genome sequencing and annotation.</title>
        <authorList>
            <consortium name="The Broad Institute Genomics Platform"/>
            <consortium name="The Broad Institute Genome Sequencing Center for Infectious Disease"/>
            <person name="Wu L."/>
            <person name="Ma J."/>
        </authorList>
    </citation>
    <scope>NUCLEOTIDE SEQUENCE [LARGE SCALE GENOMIC DNA]</scope>
    <source>
        <strain evidence="2 3">JCM 16083</strain>
    </source>
</reference>
<dbReference type="InterPro" id="IPR025668">
    <property type="entry name" value="Tnp_DDE_dom"/>
</dbReference>
<dbReference type="EMBL" id="BAAAFH010000003">
    <property type="protein sequence ID" value="GAA0874377.1"/>
    <property type="molecule type" value="Genomic_DNA"/>
</dbReference>
<name>A0ABN1MMW6_9FLAO</name>
<dbReference type="Proteomes" id="UP001501126">
    <property type="component" value="Unassembled WGS sequence"/>
</dbReference>
<evidence type="ECO:0000259" key="1">
    <source>
        <dbReference type="Pfam" id="PF13701"/>
    </source>
</evidence>
<gene>
    <name evidence="2" type="ORF">GCM10009118_07850</name>
</gene>